<sequence length="97" mass="11263">MATNTRERSLSLKWKCSMVAAFEPITFPPQPCCRGRLNKSQKHPPFFKHISFALYPPFLTFVLVYKLDGEYGEAAKIIYQLTDIERAFLPDKEAFIF</sequence>
<evidence type="ECO:0000313" key="1">
    <source>
        <dbReference type="EMBL" id="SCC29109.1"/>
    </source>
</evidence>
<proteinExistence type="predicted"/>
<evidence type="ECO:0000313" key="2">
    <source>
        <dbReference type="Proteomes" id="UP000242818"/>
    </source>
</evidence>
<dbReference type="AlphaFoldDB" id="A0A1C4DCL3"/>
<dbReference type="Proteomes" id="UP000242818">
    <property type="component" value="Unassembled WGS sequence"/>
</dbReference>
<keyword evidence="2" id="KW-1185">Reference proteome</keyword>
<organism evidence="1 2">
    <name type="scientific">Chitinophaga costaii</name>
    <dbReference type="NCBI Taxonomy" id="1335309"/>
    <lineage>
        <taxon>Bacteria</taxon>
        <taxon>Pseudomonadati</taxon>
        <taxon>Bacteroidota</taxon>
        <taxon>Chitinophagia</taxon>
        <taxon>Chitinophagales</taxon>
        <taxon>Chitinophagaceae</taxon>
        <taxon>Chitinophaga</taxon>
    </lineage>
</organism>
<reference evidence="1 2" key="1">
    <citation type="submission" date="2016-08" db="EMBL/GenBank/DDBJ databases">
        <authorList>
            <person name="Seilhamer J.J."/>
        </authorList>
    </citation>
    <scope>NUCLEOTIDE SEQUENCE [LARGE SCALE GENOMIC DNA]</scope>
    <source>
        <strain evidence="1 2">A37T2</strain>
    </source>
</reference>
<accession>A0A1C4DCL3</accession>
<name>A0A1C4DCL3_9BACT</name>
<gene>
    <name evidence="1" type="ORF">GA0116948_105203</name>
</gene>
<dbReference type="EMBL" id="FMAR01000005">
    <property type="protein sequence ID" value="SCC29109.1"/>
    <property type="molecule type" value="Genomic_DNA"/>
</dbReference>
<protein>
    <submittedName>
        <fullName evidence="1">Uncharacterized protein</fullName>
    </submittedName>
</protein>
<dbReference type="STRING" id="1335309.GA0116948_105203"/>